<reference evidence="2 3" key="1">
    <citation type="journal article" date="2024" name="G3 (Bethesda)">
        <title>Genome assembly of Hibiscus sabdariffa L. provides insights into metabolisms of medicinal natural products.</title>
        <authorList>
            <person name="Kim T."/>
        </authorList>
    </citation>
    <scope>NUCLEOTIDE SEQUENCE [LARGE SCALE GENOMIC DNA]</scope>
    <source>
        <strain evidence="2">TK-2024</strain>
        <tissue evidence="2">Old leaves</tissue>
    </source>
</reference>
<keyword evidence="3" id="KW-1185">Reference proteome</keyword>
<evidence type="ECO:0000313" key="3">
    <source>
        <dbReference type="Proteomes" id="UP001472677"/>
    </source>
</evidence>
<gene>
    <name evidence="2" type="ORF">V6N12_069618</name>
</gene>
<protein>
    <submittedName>
        <fullName evidence="2">Uncharacterized protein</fullName>
    </submittedName>
</protein>
<dbReference type="Proteomes" id="UP001472677">
    <property type="component" value="Unassembled WGS sequence"/>
</dbReference>
<feature type="region of interest" description="Disordered" evidence="1">
    <location>
        <begin position="15"/>
        <end position="34"/>
    </location>
</feature>
<evidence type="ECO:0000313" key="2">
    <source>
        <dbReference type="EMBL" id="KAK8579291.1"/>
    </source>
</evidence>
<proteinExistence type="predicted"/>
<sequence length="89" mass="9759">MLLEAYVMGEKTSNTMNLDLNLGPTPESRSGSMSDEVVNADNLVDNPFGKIREAVGEDSVAAEKRTSDVSKACESTNEFFQDVILEDRK</sequence>
<evidence type="ECO:0000256" key="1">
    <source>
        <dbReference type="SAM" id="MobiDB-lite"/>
    </source>
</evidence>
<dbReference type="EMBL" id="JBBPBM010000006">
    <property type="protein sequence ID" value="KAK8579291.1"/>
    <property type="molecule type" value="Genomic_DNA"/>
</dbReference>
<organism evidence="2 3">
    <name type="scientific">Hibiscus sabdariffa</name>
    <name type="common">roselle</name>
    <dbReference type="NCBI Taxonomy" id="183260"/>
    <lineage>
        <taxon>Eukaryota</taxon>
        <taxon>Viridiplantae</taxon>
        <taxon>Streptophyta</taxon>
        <taxon>Embryophyta</taxon>
        <taxon>Tracheophyta</taxon>
        <taxon>Spermatophyta</taxon>
        <taxon>Magnoliopsida</taxon>
        <taxon>eudicotyledons</taxon>
        <taxon>Gunneridae</taxon>
        <taxon>Pentapetalae</taxon>
        <taxon>rosids</taxon>
        <taxon>malvids</taxon>
        <taxon>Malvales</taxon>
        <taxon>Malvaceae</taxon>
        <taxon>Malvoideae</taxon>
        <taxon>Hibiscus</taxon>
    </lineage>
</organism>
<accession>A0ABR2FER0</accession>
<comment type="caution">
    <text evidence="2">The sequence shown here is derived from an EMBL/GenBank/DDBJ whole genome shotgun (WGS) entry which is preliminary data.</text>
</comment>
<name>A0ABR2FER0_9ROSI</name>